<evidence type="ECO:0000313" key="9">
    <source>
        <dbReference type="Proteomes" id="UP001352263"/>
    </source>
</evidence>
<dbReference type="Pfam" id="PF00034">
    <property type="entry name" value="Cytochrom_C"/>
    <property type="match status" value="1"/>
</dbReference>
<dbReference type="RefSeq" id="WP_326509467.1">
    <property type="nucleotide sequence ID" value="NZ_JAWIIV010000037.1"/>
</dbReference>
<evidence type="ECO:0000256" key="6">
    <source>
        <dbReference type="PROSITE-ProRule" id="PRU00433"/>
    </source>
</evidence>
<gene>
    <name evidence="8" type="ORF">RY831_26970</name>
</gene>
<dbReference type="PROSITE" id="PS51007">
    <property type="entry name" value="CYTC"/>
    <property type="match status" value="1"/>
</dbReference>
<evidence type="ECO:0000256" key="5">
    <source>
        <dbReference type="ARBA" id="ARBA00023004"/>
    </source>
</evidence>
<dbReference type="Proteomes" id="UP001352263">
    <property type="component" value="Unassembled WGS sequence"/>
</dbReference>
<dbReference type="EMBL" id="JAWIIV010000037">
    <property type="protein sequence ID" value="MEC4722806.1"/>
    <property type="molecule type" value="Genomic_DNA"/>
</dbReference>
<sequence>MKRVSTLIYICFTVVPMAAWSSNDLAKAKNCMACHSIDKEILGPSFKDISKKYTGQKDAEAQIASSITQGSKGRWGRIPMLPDSRVTEDDAASLAKWIMAIDSYTAR</sequence>
<evidence type="ECO:0000313" key="8">
    <source>
        <dbReference type="EMBL" id="MEC4722806.1"/>
    </source>
</evidence>
<evidence type="ECO:0000256" key="2">
    <source>
        <dbReference type="ARBA" id="ARBA00022617"/>
    </source>
</evidence>
<dbReference type="SUPFAM" id="SSF46626">
    <property type="entry name" value="Cytochrome c"/>
    <property type="match status" value="1"/>
</dbReference>
<keyword evidence="9" id="KW-1185">Reference proteome</keyword>
<dbReference type="InterPro" id="IPR009056">
    <property type="entry name" value="Cyt_c-like_dom"/>
</dbReference>
<accession>A0ABU6JGL5</accession>
<keyword evidence="3 6" id="KW-0479">Metal-binding</keyword>
<name>A0ABU6JGL5_9BURK</name>
<protein>
    <submittedName>
        <fullName evidence="8">C-type cytochrome</fullName>
    </submittedName>
</protein>
<evidence type="ECO:0000256" key="4">
    <source>
        <dbReference type="ARBA" id="ARBA00022982"/>
    </source>
</evidence>
<keyword evidence="1" id="KW-0813">Transport</keyword>
<evidence type="ECO:0000256" key="1">
    <source>
        <dbReference type="ARBA" id="ARBA00022448"/>
    </source>
</evidence>
<keyword evidence="5 6" id="KW-0408">Iron</keyword>
<reference evidence="8 9" key="1">
    <citation type="submission" date="2023-10" db="EMBL/GenBank/DDBJ databases">
        <title>Noviherbaspirillum sp. CPCC 100848 genome assembly.</title>
        <authorList>
            <person name="Li X.Y."/>
            <person name="Fang X.M."/>
        </authorList>
    </citation>
    <scope>NUCLEOTIDE SEQUENCE [LARGE SCALE GENOMIC DNA]</scope>
    <source>
        <strain evidence="8 9">CPCC 100848</strain>
    </source>
</reference>
<dbReference type="InterPro" id="IPR002324">
    <property type="entry name" value="Cyt_c_ID"/>
</dbReference>
<dbReference type="InterPro" id="IPR036909">
    <property type="entry name" value="Cyt_c-like_dom_sf"/>
</dbReference>
<keyword evidence="4" id="KW-0249">Electron transport</keyword>
<organism evidence="8 9">
    <name type="scientific">Noviherbaspirillum album</name>
    <dbReference type="NCBI Taxonomy" id="3080276"/>
    <lineage>
        <taxon>Bacteria</taxon>
        <taxon>Pseudomonadati</taxon>
        <taxon>Pseudomonadota</taxon>
        <taxon>Betaproteobacteria</taxon>
        <taxon>Burkholderiales</taxon>
        <taxon>Oxalobacteraceae</taxon>
        <taxon>Noviherbaspirillum</taxon>
    </lineage>
</organism>
<dbReference type="Gene3D" id="1.10.760.10">
    <property type="entry name" value="Cytochrome c-like domain"/>
    <property type="match status" value="1"/>
</dbReference>
<comment type="caution">
    <text evidence="8">The sequence shown here is derived from an EMBL/GenBank/DDBJ whole genome shotgun (WGS) entry which is preliminary data.</text>
</comment>
<proteinExistence type="predicted"/>
<evidence type="ECO:0000259" key="7">
    <source>
        <dbReference type="PROSITE" id="PS51007"/>
    </source>
</evidence>
<dbReference type="PRINTS" id="PR00606">
    <property type="entry name" value="CYTCHROMECID"/>
</dbReference>
<feature type="domain" description="Cytochrome c" evidence="7">
    <location>
        <begin position="16"/>
        <end position="102"/>
    </location>
</feature>
<keyword evidence="2 6" id="KW-0349">Heme</keyword>
<evidence type="ECO:0000256" key="3">
    <source>
        <dbReference type="ARBA" id="ARBA00022723"/>
    </source>
</evidence>